<name>A0A3L7K2R2_9BACI</name>
<dbReference type="PROSITE" id="PS51257">
    <property type="entry name" value="PROKAR_LIPOPROTEIN"/>
    <property type="match status" value="1"/>
</dbReference>
<dbReference type="RefSeq" id="WP_121679228.1">
    <property type="nucleotide sequence ID" value="NZ_RCVZ01000002.1"/>
</dbReference>
<sequence>MKKFLVFTSLLLIITGCSHVSHAPKKPSSIPVSTNVKKDPISDKEQVMIKTEEIYKCLKEERFACLSSFIDSEKGILFSPYVFIPENALIFKTKDLETLDDDDHIYTWGTADGSGMPIELAPTAYFDKFILNNRASTPDEIIFDRLVKRGNMISNLKVKYPNGMMVEYHFNGTEKNDAMDWSSLYFVFEKDKHSEWKLVALIHSQWTI</sequence>
<reference evidence="2 3" key="1">
    <citation type="submission" date="2018-10" db="EMBL/GenBank/DDBJ databases">
        <title>Falsibacillus sp. genome draft.</title>
        <authorList>
            <person name="Shi S."/>
        </authorList>
    </citation>
    <scope>NUCLEOTIDE SEQUENCE [LARGE SCALE GENOMIC DNA]</scope>
    <source>
        <strain evidence="2 3">GY 10110</strain>
    </source>
</reference>
<organism evidence="2 3">
    <name type="scientific">Falsibacillus albus</name>
    <dbReference type="NCBI Taxonomy" id="2478915"/>
    <lineage>
        <taxon>Bacteria</taxon>
        <taxon>Bacillati</taxon>
        <taxon>Bacillota</taxon>
        <taxon>Bacilli</taxon>
        <taxon>Bacillales</taxon>
        <taxon>Bacillaceae</taxon>
        <taxon>Falsibacillus</taxon>
    </lineage>
</organism>
<protein>
    <recommendedName>
        <fullName evidence="4">Lipoprotein</fullName>
    </recommendedName>
</protein>
<keyword evidence="3" id="KW-1185">Reference proteome</keyword>
<dbReference type="AlphaFoldDB" id="A0A3L7K2R2"/>
<proteinExistence type="predicted"/>
<evidence type="ECO:0000256" key="1">
    <source>
        <dbReference type="SAM" id="SignalP"/>
    </source>
</evidence>
<evidence type="ECO:0008006" key="4">
    <source>
        <dbReference type="Google" id="ProtNLM"/>
    </source>
</evidence>
<dbReference type="EMBL" id="RCVZ01000002">
    <property type="protein sequence ID" value="RLQ97278.1"/>
    <property type="molecule type" value="Genomic_DNA"/>
</dbReference>
<feature type="chain" id="PRO_5017950061" description="Lipoprotein" evidence="1">
    <location>
        <begin position="24"/>
        <end position="208"/>
    </location>
</feature>
<dbReference type="Proteomes" id="UP000276770">
    <property type="component" value="Unassembled WGS sequence"/>
</dbReference>
<gene>
    <name evidence="2" type="ORF">D9X91_03770</name>
</gene>
<dbReference type="OrthoDB" id="1267107at2"/>
<evidence type="ECO:0000313" key="3">
    <source>
        <dbReference type="Proteomes" id="UP000276770"/>
    </source>
</evidence>
<comment type="caution">
    <text evidence="2">The sequence shown here is derived from an EMBL/GenBank/DDBJ whole genome shotgun (WGS) entry which is preliminary data.</text>
</comment>
<evidence type="ECO:0000313" key="2">
    <source>
        <dbReference type="EMBL" id="RLQ97278.1"/>
    </source>
</evidence>
<feature type="signal peptide" evidence="1">
    <location>
        <begin position="1"/>
        <end position="23"/>
    </location>
</feature>
<keyword evidence="1" id="KW-0732">Signal</keyword>
<accession>A0A3L7K2R2</accession>